<dbReference type="Pfam" id="PF00512">
    <property type="entry name" value="HisKA"/>
    <property type="match status" value="1"/>
</dbReference>
<dbReference type="InterPro" id="IPR036097">
    <property type="entry name" value="HisK_dim/P_sf"/>
</dbReference>
<dbReference type="Gene3D" id="3.30.450.20">
    <property type="entry name" value="PAS domain"/>
    <property type="match status" value="1"/>
</dbReference>
<feature type="domain" description="Histidine kinase" evidence="10">
    <location>
        <begin position="400"/>
        <end position="605"/>
    </location>
</feature>
<dbReference type="SMART" id="SM00387">
    <property type="entry name" value="HATPase_c"/>
    <property type="match status" value="1"/>
</dbReference>
<gene>
    <name evidence="11" type="ORF">SAMN04488500_11421</name>
</gene>
<evidence type="ECO:0000256" key="6">
    <source>
        <dbReference type="ARBA" id="ARBA00022777"/>
    </source>
</evidence>
<accession>A0A1W2D7U7</accession>
<dbReference type="OrthoDB" id="9759607at2"/>
<sequence>MISKSIAHKAYLIITFVITLPLCIAFYHFSDQQKKIVLMENEREIARISVTLAQKLPQNGKPLVYWRDSFIRDRSFSKNISDINAYYQSFVDEMASMHPYYRIGIYHRNLDSIIAMHPYTQPEKFISLDGPAVREMYNTGQTVVSVEDSEYDGTPVLVAISPIYHLGTVAGFTWVSKRIDNVLSESSNFFIKGIIISLLVWVVLMLVVWVVFRKLDNLLIRFANQITGKELPTAEFEDFPQLEPLFDTVLSLREQLKKETEHYQEESQTLKKLIELTPLAIFVVDRKGIVKNCNQAFLSYHPTFNRETVVNHPYKLLTDSTNREFESTVIIRALRGEEIHDEYDFFLNRCWISSAFPLKANEGEITGAIAVCHDVTEHEKLRKDMIRLDRLNIVGQMAASVAHEVRNPMTVIRGYIQSIARKTGGAYSSQFDTIIEELDRANRIISDFLSLARDKYVEKKKESLSKIVKDIIPLVESEALARHISCHIQLDEELPVLLLNSEEIKQLILNLSMNALDALDEGGLTISCTYNNQTSEVELEVSDTGCGMDLSDIEKVFEPFYTTKKNGSGLGLSICKSIVERHGGCISVQSEKGKGTVFVIRFPVN</sequence>
<keyword evidence="4" id="KW-0808">Transferase</keyword>
<evidence type="ECO:0000256" key="3">
    <source>
        <dbReference type="ARBA" id="ARBA00022553"/>
    </source>
</evidence>
<evidence type="ECO:0000256" key="9">
    <source>
        <dbReference type="SAM" id="Phobius"/>
    </source>
</evidence>
<dbReference type="AlphaFoldDB" id="A0A1W2D7U7"/>
<keyword evidence="12" id="KW-1185">Reference proteome</keyword>
<dbReference type="InterPro" id="IPR035965">
    <property type="entry name" value="PAS-like_dom_sf"/>
</dbReference>
<keyword evidence="9" id="KW-0812">Transmembrane</keyword>
<dbReference type="InterPro" id="IPR000014">
    <property type="entry name" value="PAS"/>
</dbReference>
<dbReference type="InterPro" id="IPR013656">
    <property type="entry name" value="PAS_4"/>
</dbReference>
<keyword evidence="7" id="KW-0067">ATP-binding</keyword>
<dbReference type="SUPFAM" id="SSF47384">
    <property type="entry name" value="Homodimeric domain of signal transducing histidine kinase"/>
    <property type="match status" value="1"/>
</dbReference>
<keyword evidence="9" id="KW-0472">Membrane</keyword>
<evidence type="ECO:0000256" key="5">
    <source>
        <dbReference type="ARBA" id="ARBA00022741"/>
    </source>
</evidence>
<dbReference type="PROSITE" id="PS50109">
    <property type="entry name" value="HIS_KIN"/>
    <property type="match status" value="1"/>
</dbReference>
<evidence type="ECO:0000256" key="1">
    <source>
        <dbReference type="ARBA" id="ARBA00000085"/>
    </source>
</evidence>
<dbReference type="CDD" id="cd00075">
    <property type="entry name" value="HATPase"/>
    <property type="match status" value="1"/>
</dbReference>
<dbReference type="SMART" id="SM00388">
    <property type="entry name" value="HisKA"/>
    <property type="match status" value="1"/>
</dbReference>
<dbReference type="Proteomes" id="UP000192738">
    <property type="component" value="Unassembled WGS sequence"/>
</dbReference>
<evidence type="ECO:0000259" key="10">
    <source>
        <dbReference type="PROSITE" id="PS50109"/>
    </source>
</evidence>
<keyword evidence="5" id="KW-0547">Nucleotide-binding</keyword>
<dbReference type="PANTHER" id="PTHR43065:SF46">
    <property type="entry name" value="C4-DICARBOXYLATE TRANSPORT SENSOR PROTEIN DCTB"/>
    <property type="match status" value="1"/>
</dbReference>
<dbReference type="RefSeq" id="WP_084576853.1">
    <property type="nucleotide sequence ID" value="NZ_CP155572.1"/>
</dbReference>
<dbReference type="SUPFAM" id="SSF55785">
    <property type="entry name" value="PYP-like sensor domain (PAS domain)"/>
    <property type="match status" value="1"/>
</dbReference>
<dbReference type="InterPro" id="IPR005467">
    <property type="entry name" value="His_kinase_dom"/>
</dbReference>
<dbReference type="InterPro" id="IPR004358">
    <property type="entry name" value="Sig_transdc_His_kin-like_C"/>
</dbReference>
<evidence type="ECO:0000256" key="7">
    <source>
        <dbReference type="ARBA" id="ARBA00022840"/>
    </source>
</evidence>
<reference evidence="11 12" key="1">
    <citation type="submission" date="2017-04" db="EMBL/GenBank/DDBJ databases">
        <authorList>
            <person name="Afonso C.L."/>
            <person name="Miller P.J."/>
            <person name="Scott M.A."/>
            <person name="Spackman E."/>
            <person name="Goraichik I."/>
            <person name="Dimitrov K.M."/>
            <person name="Suarez D.L."/>
            <person name="Swayne D.E."/>
        </authorList>
    </citation>
    <scope>NUCLEOTIDE SEQUENCE [LARGE SCALE GENOMIC DNA]</scope>
    <source>
        <strain evidence="11 12">DSM 5090</strain>
    </source>
</reference>
<dbReference type="InterPro" id="IPR003661">
    <property type="entry name" value="HisK_dim/P_dom"/>
</dbReference>
<dbReference type="NCBIfam" id="TIGR00229">
    <property type="entry name" value="sensory_box"/>
    <property type="match status" value="1"/>
</dbReference>
<dbReference type="SUPFAM" id="SSF55874">
    <property type="entry name" value="ATPase domain of HSP90 chaperone/DNA topoisomerase II/histidine kinase"/>
    <property type="match status" value="1"/>
</dbReference>
<keyword evidence="8" id="KW-0902">Two-component regulatory system</keyword>
<evidence type="ECO:0000256" key="2">
    <source>
        <dbReference type="ARBA" id="ARBA00012438"/>
    </source>
</evidence>
<keyword evidence="9" id="KW-1133">Transmembrane helix</keyword>
<dbReference type="PANTHER" id="PTHR43065">
    <property type="entry name" value="SENSOR HISTIDINE KINASE"/>
    <property type="match status" value="1"/>
</dbReference>
<organism evidence="11 12">
    <name type="scientific">Sporomusa malonica</name>
    <dbReference type="NCBI Taxonomy" id="112901"/>
    <lineage>
        <taxon>Bacteria</taxon>
        <taxon>Bacillati</taxon>
        <taxon>Bacillota</taxon>
        <taxon>Negativicutes</taxon>
        <taxon>Selenomonadales</taxon>
        <taxon>Sporomusaceae</taxon>
        <taxon>Sporomusa</taxon>
    </lineage>
</organism>
<dbReference type="STRING" id="112901.SAMN04488500_11421"/>
<dbReference type="Pfam" id="PF08448">
    <property type="entry name" value="PAS_4"/>
    <property type="match status" value="1"/>
</dbReference>
<protein>
    <recommendedName>
        <fullName evidence="2">histidine kinase</fullName>
        <ecNumber evidence="2">2.7.13.3</ecNumber>
    </recommendedName>
</protein>
<evidence type="ECO:0000313" key="11">
    <source>
        <dbReference type="EMBL" id="SMC93503.1"/>
    </source>
</evidence>
<feature type="transmembrane region" description="Helical" evidence="9">
    <location>
        <begin position="189"/>
        <end position="212"/>
    </location>
</feature>
<keyword evidence="3" id="KW-0597">Phosphoprotein</keyword>
<dbReference type="Gene3D" id="1.10.287.130">
    <property type="match status" value="1"/>
</dbReference>
<evidence type="ECO:0000256" key="4">
    <source>
        <dbReference type="ARBA" id="ARBA00022679"/>
    </source>
</evidence>
<evidence type="ECO:0000313" key="12">
    <source>
        <dbReference type="Proteomes" id="UP000192738"/>
    </source>
</evidence>
<comment type="catalytic activity">
    <reaction evidence="1">
        <text>ATP + protein L-histidine = ADP + protein N-phospho-L-histidine.</text>
        <dbReference type="EC" id="2.7.13.3"/>
    </reaction>
</comment>
<dbReference type="InterPro" id="IPR003594">
    <property type="entry name" value="HATPase_dom"/>
</dbReference>
<proteinExistence type="predicted"/>
<dbReference type="GO" id="GO:0000155">
    <property type="term" value="F:phosphorelay sensor kinase activity"/>
    <property type="evidence" value="ECO:0007669"/>
    <property type="project" value="InterPro"/>
</dbReference>
<name>A0A1W2D7U7_9FIRM</name>
<dbReference type="EC" id="2.7.13.3" evidence="2"/>
<dbReference type="InterPro" id="IPR036890">
    <property type="entry name" value="HATPase_C_sf"/>
</dbReference>
<dbReference type="CDD" id="cd00082">
    <property type="entry name" value="HisKA"/>
    <property type="match status" value="1"/>
</dbReference>
<dbReference type="GO" id="GO:0005524">
    <property type="term" value="F:ATP binding"/>
    <property type="evidence" value="ECO:0007669"/>
    <property type="project" value="UniProtKB-KW"/>
</dbReference>
<feature type="transmembrane region" description="Helical" evidence="9">
    <location>
        <begin position="12"/>
        <end position="29"/>
    </location>
</feature>
<keyword evidence="6" id="KW-0418">Kinase</keyword>
<dbReference type="PRINTS" id="PR00344">
    <property type="entry name" value="BCTRLSENSOR"/>
</dbReference>
<dbReference type="Pfam" id="PF02518">
    <property type="entry name" value="HATPase_c"/>
    <property type="match status" value="1"/>
</dbReference>
<evidence type="ECO:0000256" key="8">
    <source>
        <dbReference type="ARBA" id="ARBA00023012"/>
    </source>
</evidence>
<dbReference type="EMBL" id="FWXI01000014">
    <property type="protein sequence ID" value="SMC93503.1"/>
    <property type="molecule type" value="Genomic_DNA"/>
</dbReference>
<dbReference type="Gene3D" id="3.30.565.10">
    <property type="entry name" value="Histidine kinase-like ATPase, C-terminal domain"/>
    <property type="match status" value="1"/>
</dbReference>